<dbReference type="PANTHER" id="PTHR43353">
    <property type="entry name" value="SUCCINATE-SEMIALDEHYDE DEHYDROGENASE, MITOCHONDRIAL"/>
    <property type="match status" value="1"/>
</dbReference>
<evidence type="ECO:0000256" key="1">
    <source>
        <dbReference type="ARBA" id="ARBA00023002"/>
    </source>
</evidence>
<dbReference type="PANTHER" id="PTHR43353:SF3">
    <property type="entry name" value="ALDEHYDE DEHYDROGENASE-RELATED"/>
    <property type="match status" value="1"/>
</dbReference>
<dbReference type="SUPFAM" id="SSF53720">
    <property type="entry name" value="ALDH-like"/>
    <property type="match status" value="1"/>
</dbReference>
<dbReference type="EMBL" id="JACTNF010000019">
    <property type="protein sequence ID" value="MBO1076282.1"/>
    <property type="molecule type" value="Genomic_DNA"/>
</dbReference>
<reference evidence="3 4" key="1">
    <citation type="submission" date="2020-09" db="EMBL/GenBank/DDBJ databases">
        <title>Roseomonas.</title>
        <authorList>
            <person name="Zhu W."/>
        </authorList>
    </citation>
    <scope>NUCLEOTIDE SEQUENCE [LARGE SCALE GENOMIC DNA]</scope>
    <source>
        <strain evidence="3 4">1311</strain>
    </source>
</reference>
<dbReference type="InterPro" id="IPR050740">
    <property type="entry name" value="Aldehyde_DH_Superfamily"/>
</dbReference>
<keyword evidence="1" id="KW-0560">Oxidoreductase</keyword>
<dbReference type="RefSeq" id="WP_207449112.1">
    <property type="nucleotide sequence ID" value="NZ_CP061091.1"/>
</dbReference>
<dbReference type="InterPro" id="IPR044151">
    <property type="entry name" value="ALDH_KGSADH"/>
</dbReference>
<protein>
    <submittedName>
        <fullName evidence="3">Aldehyde dehydrogenase (NADP(+))</fullName>
    </submittedName>
</protein>
<evidence type="ECO:0000313" key="4">
    <source>
        <dbReference type="Proteomes" id="UP001518990"/>
    </source>
</evidence>
<dbReference type="CDD" id="cd07129">
    <property type="entry name" value="ALDH_KGSADH"/>
    <property type="match status" value="1"/>
</dbReference>
<dbReference type="Gene3D" id="3.40.605.10">
    <property type="entry name" value="Aldehyde Dehydrogenase, Chain A, domain 1"/>
    <property type="match status" value="1"/>
</dbReference>
<accession>A0ABS3KFN2</accession>
<dbReference type="Proteomes" id="UP001518990">
    <property type="component" value="Unassembled WGS sequence"/>
</dbReference>
<name>A0ABS3KFN2_9PROT</name>
<proteinExistence type="predicted"/>
<dbReference type="InterPro" id="IPR016161">
    <property type="entry name" value="Ald_DH/histidinol_DH"/>
</dbReference>
<sequence>MTISGEMLIGASALRGSEREIRAVNPATGEKMEPGYAGGGAAEVDRACALAAEAFDSYRETTPEQRAGFLEACAQAIMDIGDELIERACAESGLPRGRVEGERGRTVGQLRLFAGVVREGSWLEARIDPAMPERQPLPRSDLRQRHIALGPVAVFGASNFPLAFSVGGGDTASAFAAGCPVVVKAHSAHPGTSELVGRAIQSAVRTCGLHEGVFSMLFGSGGTVGSALVADPRIKAVGFTGSRSGGTALMKIAANRPEPIPVHAEMSSINPVFLLPGAMARRAEGIGKGFVGSLTMGAGQFCTNPGLVLGVEGAQLDAFLSSAKAALEASGAQTMLTPGIYDAYTQGVSRLANNNRVETVAQGQTGPGPYQGRPALFTTTAAHFAEDETLLEEVFGASSLVVRCPDVQTMLAVAERLEGQLTATIQMEPDDLEMARQLVPVLERKVGRILVNGYPTGVEVGHAMVHGGPYPSTSDSRTTSVGSLAIRRFLRPVCYQDFPQELLPEALRDGNPLGLWRRTDGQLGRN</sequence>
<dbReference type="InterPro" id="IPR016163">
    <property type="entry name" value="Ald_DH_C"/>
</dbReference>
<organism evidence="3 4">
    <name type="scientific">Roseomonas marmotae</name>
    <dbReference type="NCBI Taxonomy" id="2768161"/>
    <lineage>
        <taxon>Bacteria</taxon>
        <taxon>Pseudomonadati</taxon>
        <taxon>Pseudomonadota</taxon>
        <taxon>Alphaproteobacteria</taxon>
        <taxon>Acetobacterales</taxon>
        <taxon>Roseomonadaceae</taxon>
        <taxon>Roseomonas</taxon>
    </lineage>
</organism>
<evidence type="ECO:0000313" key="3">
    <source>
        <dbReference type="EMBL" id="MBO1076282.1"/>
    </source>
</evidence>
<gene>
    <name evidence="3" type="ORF">IAI60_16850</name>
</gene>
<evidence type="ECO:0000259" key="2">
    <source>
        <dbReference type="Pfam" id="PF00171"/>
    </source>
</evidence>
<keyword evidence="4" id="KW-1185">Reference proteome</keyword>
<dbReference type="Gene3D" id="3.40.309.10">
    <property type="entry name" value="Aldehyde Dehydrogenase, Chain A, domain 2"/>
    <property type="match status" value="1"/>
</dbReference>
<dbReference type="InterPro" id="IPR015590">
    <property type="entry name" value="Aldehyde_DH_dom"/>
</dbReference>
<dbReference type="InterPro" id="IPR016162">
    <property type="entry name" value="Ald_DH_N"/>
</dbReference>
<comment type="caution">
    <text evidence="3">The sequence shown here is derived from an EMBL/GenBank/DDBJ whole genome shotgun (WGS) entry which is preliminary data.</text>
</comment>
<feature type="domain" description="Aldehyde dehydrogenase" evidence="2">
    <location>
        <begin position="17"/>
        <end position="468"/>
    </location>
</feature>
<dbReference type="Pfam" id="PF00171">
    <property type="entry name" value="Aldedh"/>
    <property type="match status" value="1"/>
</dbReference>